<comment type="caution">
    <text evidence="1">The sequence shown here is derived from an EMBL/GenBank/DDBJ whole genome shotgun (WGS) entry which is preliminary data.</text>
</comment>
<dbReference type="AlphaFoldDB" id="C0XTC6"/>
<dbReference type="HOGENOM" id="CLU_2971754_0_0_11"/>
<evidence type="ECO:0000313" key="1">
    <source>
        <dbReference type="EMBL" id="EEI16531.1"/>
    </source>
</evidence>
<reference evidence="1" key="1">
    <citation type="submission" date="2009-01" db="EMBL/GenBank/DDBJ databases">
        <authorList>
            <person name="Qin X."/>
            <person name="Bachman B."/>
            <person name="Battles P."/>
            <person name="Bell A."/>
            <person name="Bess C."/>
            <person name="Bickham C."/>
            <person name="Chaboub L."/>
            <person name="Chen D."/>
            <person name="Coyle M."/>
            <person name="Deiros D.R."/>
            <person name="Dinh H."/>
            <person name="Forbes L."/>
            <person name="Fowler G."/>
            <person name="Francisco L."/>
            <person name="Fu Q."/>
            <person name="Gubbala S."/>
            <person name="Hale W."/>
            <person name="Han Y."/>
            <person name="Hemphill L."/>
            <person name="Highlander S.K."/>
            <person name="Hirani K."/>
            <person name="Hogues M."/>
            <person name="Jackson L."/>
            <person name="Jakkamsetti A."/>
            <person name="Javaid M."/>
            <person name="Jiang H."/>
            <person name="Korchina V."/>
            <person name="Kovar C."/>
            <person name="Lara F."/>
            <person name="Lee S."/>
            <person name="Mata R."/>
            <person name="Mathew T."/>
            <person name="Moen C."/>
            <person name="Morales K."/>
            <person name="Munidasa M."/>
            <person name="Nazareth L."/>
            <person name="Ngo R."/>
            <person name="Nguyen L."/>
            <person name="Okwuonu G."/>
            <person name="Ongeri F."/>
            <person name="Patil S."/>
            <person name="Petrosino J."/>
            <person name="Pham C."/>
            <person name="Pham P."/>
            <person name="Pu L.-L."/>
            <person name="Puazo M."/>
            <person name="Raj R."/>
            <person name="Reid J."/>
            <person name="Rouhana J."/>
            <person name="Saada N."/>
            <person name="Shang Y."/>
            <person name="Simmons D."/>
            <person name="Thornton R."/>
            <person name="Warren J."/>
            <person name="Weissenberger G."/>
            <person name="Zhang J."/>
            <person name="Zhang L."/>
            <person name="Zhou C."/>
            <person name="Zhu D."/>
            <person name="Muzny D."/>
            <person name="Worley K."/>
            <person name="Gibbs R."/>
        </authorList>
    </citation>
    <scope>NUCLEOTIDE SEQUENCE [LARGE SCALE GENOMIC DNA]</scope>
    <source>
        <strain evidence="1">DSM 44291</strain>
    </source>
</reference>
<gene>
    <name evidence="1" type="ORF">HMPREF0298_1696</name>
</gene>
<accession>C0XTC6</accession>
<sequence length="58" mass="6521">MNLPVRVDRTRSGTSYVGIRVGGTGNYLSLRADEARKLADHLHDRADQVDELNRKGNR</sequence>
<organism evidence="1 2">
    <name type="scientific">Corynebacterium lipophiloflavum (strain ATCC 700352 / DSM 44291 / CCUG 37336 / JCM 10383 / DMMZ 1944)</name>
    <dbReference type="NCBI Taxonomy" id="525263"/>
    <lineage>
        <taxon>Bacteria</taxon>
        <taxon>Bacillati</taxon>
        <taxon>Actinomycetota</taxon>
        <taxon>Actinomycetes</taxon>
        <taxon>Mycobacteriales</taxon>
        <taxon>Corynebacteriaceae</taxon>
        <taxon>Corynebacterium</taxon>
    </lineage>
</organism>
<dbReference type="STRING" id="525263.HMPREF0298_1696"/>
<evidence type="ECO:0000313" key="2">
    <source>
        <dbReference type="Proteomes" id="UP000006196"/>
    </source>
</evidence>
<dbReference type="RefSeq" id="WP_006841199.1">
    <property type="nucleotide sequence ID" value="NZ_GG667198.1"/>
</dbReference>
<proteinExistence type="predicted"/>
<protein>
    <submittedName>
        <fullName evidence="1">Uncharacterized protein</fullName>
    </submittedName>
</protein>
<keyword evidence="2" id="KW-1185">Reference proteome</keyword>
<name>C0XTC6_CORLD</name>
<dbReference type="Proteomes" id="UP000006196">
    <property type="component" value="Unassembled WGS sequence"/>
</dbReference>
<dbReference type="EMBL" id="ACHJ01000136">
    <property type="protein sequence ID" value="EEI16531.1"/>
    <property type="molecule type" value="Genomic_DNA"/>
</dbReference>